<dbReference type="InterPro" id="IPR006162">
    <property type="entry name" value="Ppantetheine_attach_site"/>
</dbReference>
<feature type="domain" description="Carrier" evidence="7">
    <location>
        <begin position="3163"/>
        <end position="3238"/>
    </location>
</feature>
<dbReference type="NCBIfam" id="TIGR01720">
    <property type="entry name" value="NRPS-para261"/>
    <property type="match status" value="1"/>
</dbReference>
<evidence type="ECO:0000256" key="1">
    <source>
        <dbReference type="ARBA" id="ARBA00001957"/>
    </source>
</evidence>
<dbReference type="Pfam" id="PF13193">
    <property type="entry name" value="AMP-binding_C"/>
    <property type="match status" value="3"/>
</dbReference>
<dbReference type="InterPro" id="IPR001242">
    <property type="entry name" value="Condensation_dom"/>
</dbReference>
<dbReference type="InterPro" id="IPR009081">
    <property type="entry name" value="PP-bd_ACP"/>
</dbReference>
<evidence type="ECO:0000256" key="6">
    <source>
        <dbReference type="SAM" id="MobiDB-lite"/>
    </source>
</evidence>
<dbReference type="PROSITE" id="PS50075">
    <property type="entry name" value="CARRIER"/>
    <property type="match status" value="3"/>
</dbReference>
<dbReference type="InterPro" id="IPR036736">
    <property type="entry name" value="ACP-like_sf"/>
</dbReference>
<dbReference type="PANTHER" id="PTHR45527:SF1">
    <property type="entry name" value="FATTY ACID SYNTHASE"/>
    <property type="match status" value="1"/>
</dbReference>
<dbReference type="InterPro" id="IPR020845">
    <property type="entry name" value="AMP-binding_CS"/>
</dbReference>
<accession>A0ABP5VG06</accession>
<dbReference type="CDD" id="cd19534">
    <property type="entry name" value="E_NRPS"/>
    <property type="match status" value="1"/>
</dbReference>
<dbReference type="InterPro" id="IPR000873">
    <property type="entry name" value="AMP-dep_synth/lig_dom"/>
</dbReference>
<dbReference type="SMART" id="SM00823">
    <property type="entry name" value="PKS_PP"/>
    <property type="match status" value="3"/>
</dbReference>
<organism evidence="8 9">
    <name type="scientific">Streptomyces coeruleofuscus</name>
    <dbReference type="NCBI Taxonomy" id="66879"/>
    <lineage>
        <taxon>Bacteria</taxon>
        <taxon>Bacillati</taxon>
        <taxon>Actinomycetota</taxon>
        <taxon>Actinomycetes</taxon>
        <taxon>Kitasatosporales</taxon>
        <taxon>Streptomycetaceae</taxon>
        <taxon>Streptomyces</taxon>
    </lineage>
</organism>
<sequence length="3259" mass="347899">MSHEAAFSEIRPQRAVGAADGQQGSGAQAVRRDTGGLVVADTLPGLLRRHVRRAPGMPGLVFGGTTLSYGELDARTDRLAHLLIDNGVMPGSVVALYLERGADLILAALAASKAGAAFLAVDPSYPAERIRYVLDDAAPHLVVTTAAVPGELLPAGIRTLDLDGAAEEIAARPATDPVAAGRIPAGRPMDPAYVIYTSGSTGRPKGVVVPHNGLAWMAEQHRTRLGAGPGSRVLQFASPSFDASVFELTMALLTGGALVLATPDQLVPGEAFAGLLVEQRITHVTLPPAVLAVLPDGAIPAGVTVVTAGEAISAGVAARWAPDRIMVNGYGPTESTVCATMSGPLAADGVTPDIGRAVLGTRVYVLDDRMRRVPDGVAGELYIAGEGLALGYLHRPALTAERFVADPFGPPGGRLYRTGDVVEWTGAGVLRYRGRSDDQVKVRGFRIELGEVEAAVLTHPAVAEAAASAPYDEQGHRRLAVHIRAAAGHRAPGRADLVAHLGRTLPEFMLPSAVVPLDRFPLTPSGKVDRARLPVPDLRAPDRAAAQVPSADGVEKAVAGMWESVLGAAGIGTRDDFFDLGGDSLLAVRILSRVRAEFGIELRPRDLFHAATVQGLAGLIKGAQDAPGEDRTKAAQHGSALPSSETAQVPHGTAVPMSFAQEGLWFLHDSVPGFAGYGAAAGIELRGALDEWALRSALAGLTRRHDSLRTTFRASDSGGVQIVHPPTEPVLETFDLRALPADRAAAECERLLAAESERPFDLVEGPTLRTLLLRLPEQRHLLVLNQHHMITDGWSTRLLVTELLDLYERAAARGTELTPDAAPTVTSDLPAPPPYVQHAIDQRARARAGAWDDHIAHWRRVLADLSPLDLPTDRPRSASRGGAGALHRFELPADVVAGLRELSRERRATVFMTLVAAVHAVLARHSGQGDFALGTAASGRGHGDWERTPGFFVNLVPLRNRLDPDRPFTEFLDSVRETTLTALGHADVPFDRLVDALAPVREPGRMPLVETVVSYQEPLLRPHTVAGLDVAEAELPRSIARFDLLFEFWDQGAGIGADIEYSTELFEPATVARLADHLTELLRSAVAAPATPAGLLPLTADAGQEDGARRWNDTAVAYPRDTCVHERFEEVAAARPDAVALVFEDTTLSYGQLNARANRLAHRLVAAGIGRGSLVPVCAERGPELVTGLLAVLKAGGAYALLDMGLPRERLRLMLEDLAAPVALVQEHVTGLLERAWPDGRPFTAIPLGHHDGTAGQPAGNLATTATGVTADDPATVMFTSGSTGRPKGVIAPHRATVRTFIGTDFAQFGPDEVILQSAPISWDAFSLELFGALLHGGTSVLQPGPTPEPERIAELVERHAVSNLWLSSSLFNVMAEEYPEIFTGLRQVMTGGEAVSPEHAARVLRRSPGLRLVNGYGPVESMVFATSHRITAEDLDRASVPIGRPIANTRVHLLDQAGRLVPDGIPGELCIAGDGLALGYLGQPELTAERFVPAPFDANERLYRTGDLARRLPGGDLEFLGRVDDQVKVRGFRIEPREVVSALLRHPGLADAAVTVMADGSGANRLVAHVVPKEPGDGPDGSELRAMLSELLPSYMVPSAFVALDALPLTASGKLDRRALPAPVPGEGRAAQVAPRDDRERLLAAIWCALLDIERVGVHDNFFELGGDSILTMRVAARARAEGFALRSVDVMRHQTIAALAAQGEWTENAGDAVDRAEQSAVEGDVPLMPVQRWFFGTGSGGHDHFDQTVRVELAADADEEALGAALRALATHHDALRLRFTTTDGAPVAYNAIEETGRLLRCEDLCGLDPDEQEARITALATGQGRFDLATGPLFEGVLFRLGNERRPELVLAAHHLVVDGVSWRILLEDLATAYRQAAAGEPVSLGHKTTSFRAFALALDERTRAGAFEPERAYWAGVLDSGVPRLRRDRSGPNTAGSTRTIAVRLDAPETDALLRHVPALYRAGADDILLSALGTALADWTGQDRVLLDLEGHGRDGDAELSRTVGWFTTLYPVTLSLPPAADGWPAVLKSVKEQLRAVPGAGLGHGALRGVADHRAERDRVPEISFNYLGRFEELPVEGPFHPGARPGLWLRQDPDRERPHLIDVIGRVTDGALELLWQYSDQVHEEPTVRGLADAMVTALRAIAAHRDEPGAGGRTPSDFPLVRLDQDAVDLIAGDGSEVDDIYPLTPMQAGMVFHGMESGPGTGGQDAYLAQIGFVLDGVGRLDLLAAAWQRIVDRTPVLRTTIVQEGAGEPVQRVLRGVRAPLNLLDWTSLRGDEREHALRQLFTEDRAQGFDLARGPLSRLTAARLDGGALQLMWTFHHALLDGWSLFQVLSDLFAEYGRLTGQPAEGAPPVVRRPFRDYVEWLAAQDEGDARRYFTEALAGLTAATELPYDRPLTQEHRPSSSARLRTELSAEVSQRVYTLAREQRVTVNTVIQGAWSLLLSRLAGRRDVCFGSTVSGRPTDLDGVHDMVGLFINTLPTRVRWDAGTRLGPWLRGMQQSQSQATGYGHLPLSVIQSCGELADAGRLFDSVLVFENYPIDDEALGAGGLTLRDMTADAETTNYPLVVGVYPDERLTFSFAYDPRLFDESTVAGLSRRLGLLLEGFAAGGPGTQGPRVLDLPLMTAEEQHALLVTYNETDHPTDGATVPERIAAQALRTPHANAVEDASRTLTYARLAEESDELAAELVASGIGTEDVVAVGLHPSADLVVALLAVWKAGAAYLPLDLTHPARRLGTLLAESGAVRVLAGADSEEQLRDVVPQGCGLRVVGAGAVRSADAPGAGRPLPPLPARDHAAYVLYTSGSTGVPKGVVIEHASLAHYAGHAADAYPGLRDSALLHSSIAFDLTVTALWTPLTQGGKVLVEDLEEEALGELAAAGRRSAFLKATPSHLTLLDGLPDAYTADADLVVGGEQLPGEALDRWRTLHPGSAVINEYGPTEATVGCVVHRVEPGRPLPPGPVPIGRPIRNTQVYVLDDLLQPVPAGVSGELYIGGSGLARGYRGDPEKTAARFVASPFGAPGSRLYRTGDLVRRRPDGILEYVGRTDDQVKVRGFRVELGDVEAALMRHPDITAAAVVLVDGRLVAHVVTGAEARVDATGIRSFLVTLLPQHMLPAQYVFTEALPLTPNGKADRNALARMEPAPTGAAGQDAEYVAPRTPTEQALADIWTEVLDLPRAGVTDDFVGLGGDSIRSLAVMARVRTAFGVTLSPRDVLTARTIADLAAVVEEKVLLDLLEQAEAREHGESEAQGA</sequence>
<dbReference type="InterPro" id="IPR010060">
    <property type="entry name" value="NRPS_synth"/>
</dbReference>
<dbReference type="SUPFAM" id="SSF56801">
    <property type="entry name" value="Acetyl-CoA synthetase-like"/>
    <property type="match status" value="3"/>
</dbReference>
<dbReference type="CDD" id="cd05930">
    <property type="entry name" value="A_NRPS"/>
    <property type="match status" value="1"/>
</dbReference>
<dbReference type="InterPro" id="IPR025110">
    <property type="entry name" value="AMP-bd_C"/>
</dbReference>
<protein>
    <recommendedName>
        <fullName evidence="7">Carrier domain-containing protein</fullName>
    </recommendedName>
</protein>
<dbReference type="CDD" id="cd19531">
    <property type="entry name" value="LCL_NRPS-like"/>
    <property type="match status" value="1"/>
</dbReference>
<gene>
    <name evidence="8" type="ORF">GCM10010255_35190</name>
</gene>
<keyword evidence="5" id="KW-0045">Antibiotic biosynthesis</keyword>
<dbReference type="PROSITE" id="PS00012">
    <property type="entry name" value="PHOSPHOPANTETHEINE"/>
    <property type="match status" value="2"/>
</dbReference>
<dbReference type="Pfam" id="PF00501">
    <property type="entry name" value="AMP-binding"/>
    <property type="match status" value="3"/>
</dbReference>
<dbReference type="Gene3D" id="3.30.559.30">
    <property type="entry name" value="Nonribosomal peptide synthetase, condensation domain"/>
    <property type="match status" value="3"/>
</dbReference>
<evidence type="ECO:0000313" key="9">
    <source>
        <dbReference type="Proteomes" id="UP001499986"/>
    </source>
</evidence>
<dbReference type="PANTHER" id="PTHR45527">
    <property type="entry name" value="NONRIBOSOMAL PEPTIDE SYNTHETASE"/>
    <property type="match status" value="1"/>
</dbReference>
<dbReference type="RefSeq" id="WP_086848867.1">
    <property type="nucleotide sequence ID" value="NZ_BAAASE010000004.1"/>
</dbReference>
<name>A0ABP5VG06_9ACTN</name>
<dbReference type="CDD" id="cd19543">
    <property type="entry name" value="DCL_NRPS"/>
    <property type="match status" value="1"/>
</dbReference>
<dbReference type="PROSITE" id="PS00455">
    <property type="entry name" value="AMP_BINDING"/>
    <property type="match status" value="3"/>
</dbReference>
<keyword evidence="4" id="KW-0677">Repeat</keyword>
<feature type="region of interest" description="Disordered" evidence="6">
    <location>
        <begin position="1"/>
        <end position="31"/>
    </location>
</feature>
<feature type="compositionally biased region" description="Low complexity" evidence="6">
    <location>
        <begin position="17"/>
        <end position="29"/>
    </location>
</feature>
<dbReference type="CDD" id="cd12117">
    <property type="entry name" value="A_NRPS_Srf_like"/>
    <property type="match status" value="1"/>
</dbReference>
<evidence type="ECO:0000256" key="5">
    <source>
        <dbReference type="ARBA" id="ARBA00023194"/>
    </source>
</evidence>
<evidence type="ECO:0000313" key="8">
    <source>
        <dbReference type="EMBL" id="GAA2399570.1"/>
    </source>
</evidence>
<dbReference type="InterPro" id="IPR023213">
    <property type="entry name" value="CAT-like_dom_sf"/>
</dbReference>
<evidence type="ECO:0000256" key="4">
    <source>
        <dbReference type="ARBA" id="ARBA00022737"/>
    </source>
</evidence>
<dbReference type="InterPro" id="IPR045851">
    <property type="entry name" value="AMP-bd_C_sf"/>
</dbReference>
<dbReference type="Proteomes" id="UP001499986">
    <property type="component" value="Unassembled WGS sequence"/>
</dbReference>
<evidence type="ECO:0000259" key="7">
    <source>
        <dbReference type="PROSITE" id="PS50075"/>
    </source>
</evidence>
<dbReference type="Pfam" id="PF00668">
    <property type="entry name" value="Condensation"/>
    <property type="match status" value="3"/>
</dbReference>
<comment type="cofactor">
    <cofactor evidence="1">
        <name>pantetheine 4'-phosphate</name>
        <dbReference type="ChEBI" id="CHEBI:47942"/>
    </cofactor>
</comment>
<feature type="domain" description="Carrier" evidence="7">
    <location>
        <begin position="1635"/>
        <end position="1709"/>
    </location>
</feature>
<reference evidence="9" key="1">
    <citation type="journal article" date="2019" name="Int. J. Syst. Evol. Microbiol.">
        <title>The Global Catalogue of Microorganisms (GCM) 10K type strain sequencing project: providing services to taxonomists for standard genome sequencing and annotation.</title>
        <authorList>
            <consortium name="The Broad Institute Genomics Platform"/>
            <consortium name="The Broad Institute Genome Sequencing Center for Infectious Disease"/>
            <person name="Wu L."/>
            <person name="Ma J."/>
        </authorList>
    </citation>
    <scope>NUCLEOTIDE SEQUENCE [LARGE SCALE GENOMIC DNA]</scope>
    <source>
        <strain evidence="9">JCM 4358</strain>
    </source>
</reference>
<dbReference type="Pfam" id="PF00550">
    <property type="entry name" value="PP-binding"/>
    <property type="match status" value="3"/>
</dbReference>
<keyword evidence="3" id="KW-0597">Phosphoprotein</keyword>
<keyword evidence="2" id="KW-0596">Phosphopantetheine</keyword>
<comment type="caution">
    <text evidence="8">The sequence shown here is derived from an EMBL/GenBank/DDBJ whole genome shotgun (WGS) entry which is preliminary data.</text>
</comment>
<evidence type="ECO:0000256" key="3">
    <source>
        <dbReference type="ARBA" id="ARBA00022553"/>
    </source>
</evidence>
<feature type="domain" description="Carrier" evidence="7">
    <location>
        <begin position="549"/>
        <end position="624"/>
    </location>
</feature>
<dbReference type="SUPFAM" id="SSF52777">
    <property type="entry name" value="CoA-dependent acyltransferases"/>
    <property type="match status" value="6"/>
</dbReference>
<dbReference type="Gene3D" id="3.30.559.10">
    <property type="entry name" value="Chloramphenicol acetyltransferase-like domain"/>
    <property type="match status" value="3"/>
</dbReference>
<proteinExistence type="predicted"/>
<keyword evidence="9" id="KW-1185">Reference proteome</keyword>
<dbReference type="EMBL" id="BAAASE010000004">
    <property type="protein sequence ID" value="GAA2399570.1"/>
    <property type="molecule type" value="Genomic_DNA"/>
</dbReference>
<dbReference type="NCBIfam" id="TIGR01733">
    <property type="entry name" value="AA-adenyl-dom"/>
    <property type="match status" value="3"/>
</dbReference>
<dbReference type="Gene3D" id="3.40.50.980">
    <property type="match status" value="6"/>
</dbReference>
<dbReference type="Gene3D" id="2.30.38.10">
    <property type="entry name" value="Luciferase, Domain 3"/>
    <property type="match status" value="3"/>
</dbReference>
<dbReference type="SUPFAM" id="SSF47336">
    <property type="entry name" value="ACP-like"/>
    <property type="match status" value="3"/>
</dbReference>
<dbReference type="NCBIfam" id="NF003417">
    <property type="entry name" value="PRK04813.1"/>
    <property type="match status" value="3"/>
</dbReference>
<dbReference type="InterPro" id="IPR020806">
    <property type="entry name" value="PKS_PP-bd"/>
</dbReference>
<dbReference type="Gene3D" id="3.30.300.30">
    <property type="match status" value="3"/>
</dbReference>
<feature type="region of interest" description="Disordered" evidence="6">
    <location>
        <begin position="623"/>
        <end position="649"/>
    </location>
</feature>
<dbReference type="Gene3D" id="1.10.1200.10">
    <property type="entry name" value="ACP-like"/>
    <property type="match status" value="3"/>
</dbReference>
<dbReference type="InterPro" id="IPR010071">
    <property type="entry name" value="AA_adenyl_dom"/>
</dbReference>
<evidence type="ECO:0000256" key="2">
    <source>
        <dbReference type="ARBA" id="ARBA00022450"/>
    </source>
</evidence>